<name>A0A8J5RM79_ZIZPA</name>
<gene>
    <name evidence="2" type="ORF">GUJ93_ZPchr0458g22751</name>
</gene>
<dbReference type="GO" id="GO:0005783">
    <property type="term" value="C:endoplasmic reticulum"/>
    <property type="evidence" value="ECO:0007669"/>
    <property type="project" value="TreeGrafter"/>
</dbReference>
<dbReference type="EMBL" id="JAAALK010000953">
    <property type="protein sequence ID" value="KAG8043941.1"/>
    <property type="molecule type" value="Genomic_DNA"/>
</dbReference>
<dbReference type="OrthoDB" id="440160at2759"/>
<evidence type="ECO:0000256" key="1">
    <source>
        <dbReference type="SAM" id="SignalP"/>
    </source>
</evidence>
<reference evidence="2" key="1">
    <citation type="journal article" date="2021" name="bioRxiv">
        <title>Whole Genome Assembly and Annotation of Northern Wild Rice, Zizania palustris L., Supports a Whole Genome Duplication in the Zizania Genus.</title>
        <authorList>
            <person name="Haas M."/>
            <person name="Kono T."/>
            <person name="Macchietto M."/>
            <person name="Millas R."/>
            <person name="McGilp L."/>
            <person name="Shao M."/>
            <person name="Duquette J."/>
            <person name="Hirsch C.N."/>
            <person name="Kimball J."/>
        </authorList>
    </citation>
    <scope>NUCLEOTIDE SEQUENCE</scope>
    <source>
        <tissue evidence="2">Fresh leaf tissue</tissue>
    </source>
</reference>
<comment type="caution">
    <text evidence="2">The sequence shown here is derived from an EMBL/GenBank/DDBJ whole genome shotgun (WGS) entry which is preliminary data.</text>
</comment>
<feature type="chain" id="PRO_5035313659" description="N-acetylglucosaminylphosphatidylinositol deacetylase" evidence="1">
    <location>
        <begin position="22"/>
        <end position="263"/>
    </location>
</feature>
<sequence length="263" mass="29590">MAWIWMLLAAAAVLLWAVSLGRVLSSSSPSCLPPNPPFLSSRRGGRMSRNVLLVLAHPDDESMFFTPTILFLKSKGHTIHILCMSQGNADGLGNIRKEELYLACATLKISAEHVKVLDHPKLQDGFHEKWDHGLLAELTMAQAQLWDIDTIVTFDSHGISGHPNHSDVHHGICNLLRDNGQGHIEAWGLVSLNIFRKYSGPVDIWLSSFILSLRSKQPFHTLVNNSPSRSFEAMAAHKSQWVWFRRLFVLFSSYTYINVLQKI</sequence>
<accession>A0A8J5RM79</accession>
<keyword evidence="1" id="KW-0732">Signal</keyword>
<reference evidence="2" key="2">
    <citation type="submission" date="2021-02" db="EMBL/GenBank/DDBJ databases">
        <authorList>
            <person name="Kimball J.A."/>
            <person name="Haas M.W."/>
            <person name="Macchietto M."/>
            <person name="Kono T."/>
            <person name="Duquette J."/>
            <person name="Shao M."/>
        </authorList>
    </citation>
    <scope>NUCLEOTIDE SEQUENCE</scope>
    <source>
        <tissue evidence="2">Fresh leaf tissue</tissue>
    </source>
</reference>
<protein>
    <recommendedName>
        <fullName evidence="4">N-acetylglucosaminylphosphatidylinositol deacetylase</fullName>
    </recommendedName>
</protein>
<dbReference type="AlphaFoldDB" id="A0A8J5RM79"/>
<dbReference type="Proteomes" id="UP000729402">
    <property type="component" value="Unassembled WGS sequence"/>
</dbReference>
<evidence type="ECO:0000313" key="3">
    <source>
        <dbReference type="Proteomes" id="UP000729402"/>
    </source>
</evidence>
<proteinExistence type="predicted"/>
<dbReference type="Pfam" id="PF02585">
    <property type="entry name" value="PIG-L"/>
    <property type="match status" value="1"/>
</dbReference>
<evidence type="ECO:0000313" key="2">
    <source>
        <dbReference type="EMBL" id="KAG8043941.1"/>
    </source>
</evidence>
<evidence type="ECO:0008006" key="4">
    <source>
        <dbReference type="Google" id="ProtNLM"/>
    </source>
</evidence>
<dbReference type="GO" id="GO:0000225">
    <property type="term" value="F:N-acetylglucosaminylphosphatidylinositol deacetylase activity"/>
    <property type="evidence" value="ECO:0007669"/>
    <property type="project" value="TreeGrafter"/>
</dbReference>
<dbReference type="InterPro" id="IPR003737">
    <property type="entry name" value="GlcNAc_PI_deacetylase-related"/>
</dbReference>
<keyword evidence="3" id="KW-1185">Reference proteome</keyword>
<dbReference type="PANTHER" id="PTHR12993">
    <property type="entry name" value="N-ACETYLGLUCOSAMINYL-PHOSPHATIDYLINOSITOL DE-N-ACETYLASE-RELATED"/>
    <property type="match status" value="1"/>
</dbReference>
<feature type="signal peptide" evidence="1">
    <location>
        <begin position="1"/>
        <end position="21"/>
    </location>
</feature>
<organism evidence="2 3">
    <name type="scientific">Zizania palustris</name>
    <name type="common">Northern wild rice</name>
    <dbReference type="NCBI Taxonomy" id="103762"/>
    <lineage>
        <taxon>Eukaryota</taxon>
        <taxon>Viridiplantae</taxon>
        <taxon>Streptophyta</taxon>
        <taxon>Embryophyta</taxon>
        <taxon>Tracheophyta</taxon>
        <taxon>Spermatophyta</taxon>
        <taxon>Magnoliopsida</taxon>
        <taxon>Liliopsida</taxon>
        <taxon>Poales</taxon>
        <taxon>Poaceae</taxon>
        <taxon>BOP clade</taxon>
        <taxon>Oryzoideae</taxon>
        <taxon>Oryzeae</taxon>
        <taxon>Zizaniinae</taxon>
        <taxon>Zizania</taxon>
    </lineage>
</organism>
<dbReference type="PANTHER" id="PTHR12993:SF11">
    <property type="entry name" value="N-ACETYLGLUCOSAMINYL-PHOSPHATIDYLINOSITOL DE-N-ACETYLASE"/>
    <property type="match status" value="1"/>
</dbReference>